<sequence>MDKPMLGDYTKEMGLRFTILNLTGRNGKIHQLKKEIYKLKKLMQTMKTLF</sequence>
<reference evidence="1 2" key="1">
    <citation type="submission" date="2016-10" db="EMBL/GenBank/DDBJ databases">
        <title>Genome Sequence of Bacillus weihenstephanensis GM6LP.</title>
        <authorList>
            <person name="Poehlein A."/>
            <person name="Wemheuer F."/>
            <person name="Hollensteiner J."/>
            <person name="Wemheuer B."/>
        </authorList>
    </citation>
    <scope>NUCLEOTIDE SEQUENCE [LARGE SCALE GENOMIC DNA]</scope>
    <source>
        <strain evidence="1 2">GM6LP</strain>
    </source>
</reference>
<evidence type="ECO:0000313" key="1">
    <source>
        <dbReference type="EMBL" id="PJN69721.1"/>
    </source>
</evidence>
<comment type="caution">
    <text evidence="1">The sequence shown here is derived from an EMBL/GenBank/DDBJ whole genome shotgun (WGS) entry which is preliminary data.</text>
</comment>
<name>A0AAP8GYF7_BACMY</name>
<organism evidence="1 2">
    <name type="scientific">Bacillus mycoides</name>
    <dbReference type="NCBI Taxonomy" id="1405"/>
    <lineage>
        <taxon>Bacteria</taxon>
        <taxon>Bacillati</taxon>
        <taxon>Bacillota</taxon>
        <taxon>Bacilli</taxon>
        <taxon>Bacillales</taxon>
        <taxon>Bacillaceae</taxon>
        <taxon>Bacillus</taxon>
        <taxon>Bacillus cereus group</taxon>
    </lineage>
</organism>
<dbReference type="EMBL" id="MKZQ01000036">
    <property type="protein sequence ID" value="PJN69721.1"/>
    <property type="molecule type" value="Genomic_DNA"/>
</dbReference>
<protein>
    <submittedName>
        <fullName evidence="1">Uncharacterized protein</fullName>
    </submittedName>
</protein>
<evidence type="ECO:0000313" key="2">
    <source>
        <dbReference type="Proteomes" id="UP000236165"/>
    </source>
</evidence>
<dbReference type="Proteomes" id="UP000236165">
    <property type="component" value="Unassembled WGS sequence"/>
</dbReference>
<proteinExistence type="predicted"/>
<accession>A0AAP8GYF7</accession>
<gene>
    <name evidence="1" type="ORF">BACWE_33820</name>
</gene>
<dbReference type="AlphaFoldDB" id="A0AAP8GYF7"/>